<feature type="non-terminal residue" evidence="1">
    <location>
        <position position="1"/>
    </location>
</feature>
<dbReference type="Proteomes" id="UP001163828">
    <property type="component" value="Unassembled WGS sequence"/>
</dbReference>
<dbReference type="PANTHER" id="PTHR35871">
    <property type="entry name" value="EXPRESSED PROTEIN"/>
    <property type="match status" value="1"/>
</dbReference>
<proteinExistence type="predicted"/>
<comment type="caution">
    <text evidence="1">The sequence shown here is derived from an EMBL/GenBank/DDBJ whole genome shotgun (WGS) entry which is preliminary data.</text>
</comment>
<dbReference type="EMBL" id="MU790826">
    <property type="protein sequence ID" value="KAJ3992754.1"/>
    <property type="molecule type" value="Genomic_DNA"/>
</dbReference>
<accession>A0ABQ8Q242</accession>
<evidence type="ECO:0000313" key="2">
    <source>
        <dbReference type="Proteomes" id="UP001163828"/>
    </source>
</evidence>
<keyword evidence="2" id="KW-1185">Reference proteome</keyword>
<evidence type="ECO:0000313" key="1">
    <source>
        <dbReference type="EMBL" id="KAJ3992754.1"/>
    </source>
</evidence>
<feature type="non-terminal residue" evidence="1">
    <location>
        <position position="277"/>
    </location>
</feature>
<sequence length="277" mass="31989">PSLSAVNAAIKQIADILHPRRDTGNGYKHAKLDPVLQARLELMSSLLRLYSSNQYTDWAYCSDLIAVSAGKGSWLSRRLRVWCIEFICHPGKLPKADYGKGNSSVLEHEDHAQELHLHLQGAGKFVAAQDVVDYINSPEVLARWRMKKPISLRTAQRWMNHMSYRWKKAPRGMYADGHEREDVVDYRQNVFVPRWEQLNLHTRKWTRDGAEDHQAFVKGLNSKPTAIWRHDESTYYANDRRTLRWVHSSEKAKPYAKGEGASMMVADFVSPDYGWLR</sequence>
<dbReference type="PANTHER" id="PTHR35871:SF1">
    <property type="entry name" value="CXC1-LIKE CYSTEINE CLUSTER ASSOCIATED WITH KDZ TRANSPOSASES DOMAIN-CONTAINING PROTEIN"/>
    <property type="match status" value="1"/>
</dbReference>
<organism evidence="1 2">
    <name type="scientific">Lentinula boryana</name>
    <dbReference type="NCBI Taxonomy" id="40481"/>
    <lineage>
        <taxon>Eukaryota</taxon>
        <taxon>Fungi</taxon>
        <taxon>Dikarya</taxon>
        <taxon>Basidiomycota</taxon>
        <taxon>Agaricomycotina</taxon>
        <taxon>Agaricomycetes</taxon>
        <taxon>Agaricomycetidae</taxon>
        <taxon>Agaricales</taxon>
        <taxon>Marasmiineae</taxon>
        <taxon>Omphalotaceae</taxon>
        <taxon>Lentinula</taxon>
    </lineage>
</organism>
<reference evidence="1" key="1">
    <citation type="submission" date="2022-08" db="EMBL/GenBank/DDBJ databases">
        <authorList>
            <consortium name="DOE Joint Genome Institute"/>
            <person name="Min B."/>
            <person name="Riley R."/>
            <person name="Sierra-Patev S."/>
            <person name="Naranjo-Ortiz M."/>
            <person name="Looney B."/>
            <person name="Konkel Z."/>
            <person name="Slot J.C."/>
            <person name="Sakamoto Y."/>
            <person name="Steenwyk J.L."/>
            <person name="Rokas A."/>
            <person name="Carro J."/>
            <person name="Camarero S."/>
            <person name="Ferreira P."/>
            <person name="Molpeceres G."/>
            <person name="Ruiz-Duenas F.J."/>
            <person name="Serrano A."/>
            <person name="Henrissat B."/>
            <person name="Drula E."/>
            <person name="Hughes K.W."/>
            <person name="Mata J.L."/>
            <person name="Ishikawa N.K."/>
            <person name="Vargas-Isla R."/>
            <person name="Ushijima S."/>
            <person name="Smith C.A."/>
            <person name="Ahrendt S."/>
            <person name="Andreopoulos W."/>
            <person name="He G."/>
            <person name="Labutti K."/>
            <person name="Lipzen A."/>
            <person name="Ng V."/>
            <person name="Sandor L."/>
            <person name="Barry K."/>
            <person name="Martinez A.T."/>
            <person name="Xiao Y."/>
            <person name="Gibbons J.G."/>
            <person name="Terashima K."/>
            <person name="Hibbett D.S."/>
            <person name="Grigoriev I.V."/>
        </authorList>
    </citation>
    <scope>NUCLEOTIDE SEQUENCE</scope>
    <source>
        <strain evidence="1">TFB10827</strain>
    </source>
</reference>
<protein>
    <submittedName>
        <fullName evidence="1">Uncharacterized protein</fullName>
    </submittedName>
</protein>
<name>A0ABQ8Q242_9AGAR</name>
<gene>
    <name evidence="1" type="ORF">F5050DRAFT_1555801</name>
</gene>